<dbReference type="GeneID" id="17353000"/>
<feature type="region of interest" description="Disordered" evidence="2">
    <location>
        <begin position="422"/>
        <end position="449"/>
    </location>
</feature>
<dbReference type="OrthoDB" id="10684454at2759"/>
<dbReference type="EMBL" id="GL433851">
    <property type="protein sequence ID" value="EFN53473.1"/>
    <property type="molecule type" value="Genomic_DNA"/>
</dbReference>
<sequence>MEYSELPQAPRPWQAPPAFVAHALLAGFVSRELRWGLCIAPLRLVSRDWRAAVDGALPVLAPRPHVPPDELAALARRFGGGLRLAASQHAAALQQVAEACPELVSLALVKWGLLLEPASLQPLSRLSHLRRLHLSASALVLGSPAALPQLPQLRSLRLACRAVRGAGHAVPLTDKRLPAPPHVLGDAALAGLSGLTELDLSMEGLKEGTAAELLAAVAQLRQLHQLGLRPELAIPGADWLRLSALQHLTSLSLRWLAEEGAEGEEAATPLLALLAQLGCGRGGGGGRGGGLRQLSLEARTQDGETPVVPLHALSALEALTWVAPNLQAHTRAVAAIGRRLRGLRRLDLVVLDVLETALVELSGLTQLTSLSLLNAHELGGQALAALLPLTRLARLSLSMTVLNDASLEAVLPEADDWSAAQAAARAAPGASTTNMRGAGPEALGDAEQPGPPVLPGLTYLCLQQHHLLSGAGLVRLATSMPSLRHLVHLGWPNLETQHLQRLLQRCSQLQLLQTTWRPSPALPPLPDGFAKKGEDASQELRRAVKLAMQQHQVLQEKHDNSRALCRAWPLKLQHRQAACRIPYYHSMPSDEFDAVQALAEAGVAL</sequence>
<proteinExistence type="predicted"/>
<evidence type="ECO:0000313" key="4">
    <source>
        <dbReference type="Proteomes" id="UP000008141"/>
    </source>
</evidence>
<dbReference type="GO" id="GO:0031146">
    <property type="term" value="P:SCF-dependent proteasomal ubiquitin-dependent protein catabolic process"/>
    <property type="evidence" value="ECO:0007669"/>
    <property type="project" value="TreeGrafter"/>
</dbReference>
<dbReference type="RefSeq" id="XP_005845575.1">
    <property type="nucleotide sequence ID" value="XM_005845513.1"/>
</dbReference>
<dbReference type="Gene3D" id="3.80.10.10">
    <property type="entry name" value="Ribonuclease Inhibitor"/>
    <property type="match status" value="2"/>
</dbReference>
<evidence type="ECO:0000256" key="1">
    <source>
        <dbReference type="ARBA" id="ARBA00004430"/>
    </source>
</evidence>
<keyword evidence="4" id="KW-1185">Reference proteome</keyword>
<dbReference type="GO" id="GO:0019005">
    <property type="term" value="C:SCF ubiquitin ligase complex"/>
    <property type="evidence" value="ECO:0007669"/>
    <property type="project" value="TreeGrafter"/>
</dbReference>
<gene>
    <name evidence="3" type="ORF">CHLNCDRAFT_136748</name>
</gene>
<dbReference type="KEGG" id="cvr:CHLNCDRAFT_136748"/>
<dbReference type="GO" id="GO:0005930">
    <property type="term" value="C:axoneme"/>
    <property type="evidence" value="ECO:0007669"/>
    <property type="project" value="UniProtKB-SubCell"/>
</dbReference>
<dbReference type="InParanoid" id="E1ZKZ9"/>
<organism evidence="4">
    <name type="scientific">Chlorella variabilis</name>
    <name type="common">Green alga</name>
    <dbReference type="NCBI Taxonomy" id="554065"/>
    <lineage>
        <taxon>Eukaryota</taxon>
        <taxon>Viridiplantae</taxon>
        <taxon>Chlorophyta</taxon>
        <taxon>core chlorophytes</taxon>
        <taxon>Trebouxiophyceae</taxon>
        <taxon>Chlorellales</taxon>
        <taxon>Chlorellaceae</taxon>
        <taxon>Chlorella clade</taxon>
        <taxon>Chlorella</taxon>
    </lineage>
</organism>
<dbReference type="PANTHER" id="PTHR13318:SF190">
    <property type="entry name" value="PARTNER OF PAIRED, ISOFORM B"/>
    <property type="match status" value="1"/>
</dbReference>
<evidence type="ECO:0000256" key="2">
    <source>
        <dbReference type="SAM" id="MobiDB-lite"/>
    </source>
</evidence>
<dbReference type="InterPro" id="IPR032675">
    <property type="entry name" value="LRR_dom_sf"/>
</dbReference>
<dbReference type="AlphaFoldDB" id="E1ZKZ9"/>
<dbReference type="SUPFAM" id="SSF52047">
    <property type="entry name" value="RNI-like"/>
    <property type="match status" value="1"/>
</dbReference>
<accession>E1ZKZ9</accession>
<evidence type="ECO:0000313" key="3">
    <source>
        <dbReference type="EMBL" id="EFN53473.1"/>
    </source>
</evidence>
<protein>
    <submittedName>
        <fullName evidence="3">Expressed protein</fullName>
    </submittedName>
</protein>
<reference evidence="3 4" key="1">
    <citation type="journal article" date="2010" name="Plant Cell">
        <title>The Chlorella variabilis NC64A genome reveals adaptation to photosymbiosis, coevolution with viruses, and cryptic sex.</title>
        <authorList>
            <person name="Blanc G."/>
            <person name="Duncan G."/>
            <person name="Agarkova I."/>
            <person name="Borodovsky M."/>
            <person name="Gurnon J."/>
            <person name="Kuo A."/>
            <person name="Lindquist E."/>
            <person name="Lucas S."/>
            <person name="Pangilinan J."/>
            <person name="Polle J."/>
            <person name="Salamov A."/>
            <person name="Terry A."/>
            <person name="Yamada T."/>
            <person name="Dunigan D.D."/>
            <person name="Grigoriev I.V."/>
            <person name="Claverie J.M."/>
            <person name="Van Etten J.L."/>
        </authorList>
    </citation>
    <scope>NUCLEOTIDE SEQUENCE [LARGE SCALE GENOMIC DNA]</scope>
    <source>
        <strain evidence="3 4">NC64A</strain>
    </source>
</reference>
<dbReference type="PANTHER" id="PTHR13318">
    <property type="entry name" value="PARTNER OF PAIRED, ISOFORM B-RELATED"/>
    <property type="match status" value="1"/>
</dbReference>
<comment type="subcellular location">
    <subcellularLocation>
        <location evidence="1">Cytoplasm</location>
        <location evidence="1">Cytoskeleton</location>
        <location evidence="1">Cilium axoneme</location>
    </subcellularLocation>
</comment>
<name>E1ZKZ9_CHLVA</name>
<dbReference type="Proteomes" id="UP000008141">
    <property type="component" value="Unassembled WGS sequence"/>
</dbReference>